<feature type="compositionally biased region" description="Polar residues" evidence="1">
    <location>
        <begin position="53"/>
        <end position="64"/>
    </location>
</feature>
<proteinExistence type="predicted"/>
<keyword evidence="3" id="KW-1185">Reference proteome</keyword>
<feature type="compositionally biased region" description="Gly residues" evidence="1">
    <location>
        <begin position="20"/>
        <end position="30"/>
    </location>
</feature>
<reference evidence="2 3" key="1">
    <citation type="journal article" date="2023" name="Plants (Basel)">
        <title>Bridging the Gap: Combining Genomics and Transcriptomics Approaches to Understand Stylosanthes scabra, an Orphan Legume from the Brazilian Caatinga.</title>
        <authorList>
            <person name="Ferreira-Neto J.R.C."/>
            <person name="da Silva M.D."/>
            <person name="Binneck E."/>
            <person name="de Melo N.F."/>
            <person name="da Silva R.H."/>
            <person name="de Melo A.L.T.M."/>
            <person name="Pandolfi V."/>
            <person name="Bustamante F.O."/>
            <person name="Brasileiro-Vidal A.C."/>
            <person name="Benko-Iseppon A.M."/>
        </authorList>
    </citation>
    <scope>NUCLEOTIDE SEQUENCE [LARGE SCALE GENOMIC DNA]</scope>
    <source>
        <tissue evidence="2">Leaves</tissue>
    </source>
</reference>
<evidence type="ECO:0000256" key="1">
    <source>
        <dbReference type="SAM" id="MobiDB-lite"/>
    </source>
</evidence>
<evidence type="ECO:0000313" key="2">
    <source>
        <dbReference type="EMBL" id="MED6151895.1"/>
    </source>
</evidence>
<comment type="caution">
    <text evidence="2">The sequence shown here is derived from an EMBL/GenBank/DDBJ whole genome shotgun (WGS) entry which is preliminary data.</text>
</comment>
<name>A0ABU6TUL5_9FABA</name>
<accession>A0ABU6TUL5</accession>
<feature type="region of interest" description="Disordered" evidence="1">
    <location>
        <begin position="1"/>
        <end position="78"/>
    </location>
</feature>
<organism evidence="2 3">
    <name type="scientific">Stylosanthes scabra</name>
    <dbReference type="NCBI Taxonomy" id="79078"/>
    <lineage>
        <taxon>Eukaryota</taxon>
        <taxon>Viridiplantae</taxon>
        <taxon>Streptophyta</taxon>
        <taxon>Embryophyta</taxon>
        <taxon>Tracheophyta</taxon>
        <taxon>Spermatophyta</taxon>
        <taxon>Magnoliopsida</taxon>
        <taxon>eudicotyledons</taxon>
        <taxon>Gunneridae</taxon>
        <taxon>Pentapetalae</taxon>
        <taxon>rosids</taxon>
        <taxon>fabids</taxon>
        <taxon>Fabales</taxon>
        <taxon>Fabaceae</taxon>
        <taxon>Papilionoideae</taxon>
        <taxon>50 kb inversion clade</taxon>
        <taxon>dalbergioids sensu lato</taxon>
        <taxon>Dalbergieae</taxon>
        <taxon>Pterocarpus clade</taxon>
        <taxon>Stylosanthes</taxon>
    </lineage>
</organism>
<gene>
    <name evidence="2" type="ORF">PIB30_086715</name>
</gene>
<evidence type="ECO:0000313" key="3">
    <source>
        <dbReference type="Proteomes" id="UP001341840"/>
    </source>
</evidence>
<sequence>MLESAIGGRRRRGGRERCAGGDGVDTGGGDQAEPFTTRVGTSGQHLGEASGSAIPQTPGASTQGYVEETQPDFGSPGASFFDGILSPTSMEQQFGQEAAYYADLARCLQESLQAILRPSTDQIPPHLPIDLNELASDLLGDFSFVLGGTPPSAFVDVPPQVDHDILAQEGEEERAPEPLMYEFLFKQIRTRDTPTSESDQVVPQKSGISFPTRRRAITTISN</sequence>
<feature type="non-terminal residue" evidence="2">
    <location>
        <position position="222"/>
    </location>
</feature>
<dbReference type="EMBL" id="JASCZI010092117">
    <property type="protein sequence ID" value="MED6151895.1"/>
    <property type="molecule type" value="Genomic_DNA"/>
</dbReference>
<dbReference type="Proteomes" id="UP001341840">
    <property type="component" value="Unassembled WGS sequence"/>
</dbReference>
<protein>
    <submittedName>
        <fullName evidence="2">Uncharacterized protein</fullName>
    </submittedName>
</protein>